<evidence type="ECO:0000256" key="6">
    <source>
        <dbReference type="SAM" id="MobiDB-lite"/>
    </source>
</evidence>
<evidence type="ECO:0000256" key="5">
    <source>
        <dbReference type="ARBA" id="ARBA00022906"/>
    </source>
</evidence>
<dbReference type="SUPFAM" id="SSF53807">
    <property type="entry name" value="Helical backbone' metal receptor"/>
    <property type="match status" value="1"/>
</dbReference>
<keyword evidence="5" id="KW-0864">Zinc transport</keyword>
<dbReference type="PANTHER" id="PTHR42953:SF3">
    <property type="entry name" value="HIGH-AFFINITY ZINC UPTAKE SYSTEM PROTEIN ZNUA"/>
    <property type="match status" value="1"/>
</dbReference>
<evidence type="ECO:0000256" key="3">
    <source>
        <dbReference type="ARBA" id="ARBA00022448"/>
    </source>
</evidence>
<evidence type="ECO:0000313" key="8">
    <source>
        <dbReference type="Proteomes" id="UP000194003"/>
    </source>
</evidence>
<keyword evidence="4" id="KW-0732">Signal</keyword>
<keyword evidence="3" id="KW-0813">Transport</keyword>
<comment type="similarity">
    <text evidence="1">Belongs to the bacterial solute-binding protein 9 family.</text>
</comment>
<sequence length="383" mass="41417">MQMFHLFNLLFMRATRSLQLIFTLVGALMLSAQSVAAKPRVVASIQPIHSIASVVMAGVGEPTLLVAGGGSPHDAALRPSQARALAKADVVFWVGPTLESFLVKSLATLGQNAHSAPLIETHGLSLQHMRRGGVWGEGHHHHHADHDAAHEDHDAHDHEAQEHADHDAHDHEAHEHEDHDEHDHKAQEHADPDHAMGAQEGSTGETAAMDPHIWLDPHNGAVMAAHMAAVLGKADPANAALYTENARRFAQNLAQWEAHARTRLAPLRGAPYLVFHDAYHAFEAHFGLTPVGAISISPERRPGAKRLHELRRIVQQRNARCLFSEPQFPSAIAQSVIEGSAARLGVLDPLGAELKPGPDAYLQLLDQLVESLTACLGAEAASH</sequence>
<accession>A0A1Y2K181</accession>
<evidence type="ECO:0000256" key="1">
    <source>
        <dbReference type="ARBA" id="ARBA00011028"/>
    </source>
</evidence>
<dbReference type="Proteomes" id="UP000194003">
    <property type="component" value="Unassembled WGS sequence"/>
</dbReference>
<dbReference type="AlphaFoldDB" id="A0A1Y2K181"/>
<dbReference type="InterPro" id="IPR006127">
    <property type="entry name" value="ZnuA-like"/>
</dbReference>
<proteinExistence type="inferred from homology"/>
<gene>
    <name evidence="7" type="primary">znuA</name>
    <name evidence="7" type="ORF">MAIT1_01762</name>
</gene>
<dbReference type="STRING" id="1434232.MAIT1_01762"/>
<evidence type="ECO:0000313" key="7">
    <source>
        <dbReference type="EMBL" id="OSM01732.1"/>
    </source>
</evidence>
<comment type="caution">
    <text evidence="7">The sequence shown here is derived from an EMBL/GenBank/DDBJ whole genome shotgun (WGS) entry which is preliminary data.</text>
</comment>
<reference evidence="7 8" key="1">
    <citation type="journal article" date="2016" name="BMC Genomics">
        <title>Combined genomic and structural analyses of a cultured magnetotactic bacterium reveals its niche adaptation to a dynamic environment.</title>
        <authorList>
            <person name="Araujo A.C."/>
            <person name="Morillo V."/>
            <person name="Cypriano J."/>
            <person name="Teixeira L.C."/>
            <person name="Leao P."/>
            <person name="Lyra S."/>
            <person name="Almeida L.G."/>
            <person name="Bazylinski D.A."/>
            <person name="Vasconcellos A.T."/>
            <person name="Abreu F."/>
            <person name="Lins U."/>
        </authorList>
    </citation>
    <scope>NUCLEOTIDE SEQUENCE [LARGE SCALE GENOMIC DNA]</scope>
    <source>
        <strain evidence="7 8">IT-1</strain>
    </source>
</reference>
<keyword evidence="5" id="KW-0406">Ion transport</keyword>
<evidence type="ECO:0000256" key="4">
    <source>
        <dbReference type="ARBA" id="ARBA00022729"/>
    </source>
</evidence>
<feature type="region of interest" description="Disordered" evidence="6">
    <location>
        <begin position="133"/>
        <end position="204"/>
    </location>
</feature>
<dbReference type="Gene3D" id="3.40.50.1980">
    <property type="entry name" value="Nitrogenase molybdenum iron protein domain"/>
    <property type="match status" value="2"/>
</dbReference>
<dbReference type="GO" id="GO:0046872">
    <property type="term" value="F:metal ion binding"/>
    <property type="evidence" value="ECO:0007669"/>
    <property type="project" value="InterPro"/>
</dbReference>
<dbReference type="Pfam" id="PF01297">
    <property type="entry name" value="ZnuA"/>
    <property type="match status" value="1"/>
</dbReference>
<dbReference type="EMBL" id="LVJN01000020">
    <property type="protein sequence ID" value="OSM01732.1"/>
    <property type="molecule type" value="Genomic_DNA"/>
</dbReference>
<evidence type="ECO:0000256" key="2">
    <source>
        <dbReference type="ARBA" id="ARBA00015915"/>
    </source>
</evidence>
<dbReference type="GO" id="GO:0006829">
    <property type="term" value="P:zinc ion transport"/>
    <property type="evidence" value="ECO:0007669"/>
    <property type="project" value="UniProtKB-KW"/>
</dbReference>
<dbReference type="PANTHER" id="PTHR42953">
    <property type="entry name" value="HIGH-AFFINITY ZINC UPTAKE SYSTEM PROTEIN ZNUA-RELATED"/>
    <property type="match status" value="1"/>
</dbReference>
<name>A0A1Y2K181_9PROT</name>
<protein>
    <recommendedName>
        <fullName evidence="2">High-affinity zinc uptake system protein ZnuA</fullName>
    </recommendedName>
</protein>
<keyword evidence="5" id="KW-0862">Zinc</keyword>
<feature type="compositionally biased region" description="Basic and acidic residues" evidence="6">
    <location>
        <begin position="144"/>
        <end position="194"/>
    </location>
</feature>
<organism evidence="7 8">
    <name type="scientific">Magnetofaba australis IT-1</name>
    <dbReference type="NCBI Taxonomy" id="1434232"/>
    <lineage>
        <taxon>Bacteria</taxon>
        <taxon>Pseudomonadati</taxon>
        <taxon>Pseudomonadota</taxon>
        <taxon>Magnetococcia</taxon>
        <taxon>Magnetococcales</taxon>
        <taxon>Magnetococcaceae</taxon>
        <taxon>Magnetofaba</taxon>
    </lineage>
</organism>
<keyword evidence="8" id="KW-1185">Reference proteome</keyword>
<dbReference type="InterPro" id="IPR050492">
    <property type="entry name" value="Bact_metal-bind_prot9"/>
</dbReference>